<sequence length="124" mass="14161">MKTYFALFSFLIGLFAASLLLQNISAQNTEHVEKLIVDDGWQAVQENCTECHSTLLITQNSGSKAVWESRIRWMQETQGLQQLEDSLEESILNYLTQNYGQKESSRRASLSITLMPDNPYEPID</sequence>
<keyword evidence="1" id="KW-0732">Signal</keyword>
<evidence type="ECO:0000313" key="3">
    <source>
        <dbReference type="Proteomes" id="UP000219329"/>
    </source>
</evidence>
<feature type="chain" id="PRO_5012065748" description="Monoheme cytochrome C" evidence="1">
    <location>
        <begin position="27"/>
        <end position="124"/>
    </location>
</feature>
<accession>A0A2A5WB83</accession>
<dbReference type="GO" id="GO:0009055">
    <property type="term" value="F:electron transfer activity"/>
    <property type="evidence" value="ECO:0007669"/>
    <property type="project" value="InterPro"/>
</dbReference>
<proteinExistence type="predicted"/>
<gene>
    <name evidence="2" type="ORF">CNF02_08720</name>
</gene>
<evidence type="ECO:0000256" key="1">
    <source>
        <dbReference type="SAM" id="SignalP"/>
    </source>
</evidence>
<dbReference type="GO" id="GO:0020037">
    <property type="term" value="F:heme binding"/>
    <property type="evidence" value="ECO:0007669"/>
    <property type="project" value="InterPro"/>
</dbReference>
<dbReference type="SUPFAM" id="SSF46626">
    <property type="entry name" value="Cytochrome c"/>
    <property type="match status" value="1"/>
</dbReference>
<dbReference type="AlphaFoldDB" id="A0A2A5WB83"/>
<evidence type="ECO:0008006" key="4">
    <source>
        <dbReference type="Google" id="ProtNLM"/>
    </source>
</evidence>
<protein>
    <recommendedName>
        <fullName evidence="4">Monoheme cytochrome C</fullName>
    </recommendedName>
</protein>
<comment type="caution">
    <text evidence="2">The sequence shown here is derived from an EMBL/GenBank/DDBJ whole genome shotgun (WGS) entry which is preliminary data.</text>
</comment>
<reference evidence="2 3" key="1">
    <citation type="submission" date="2017-08" db="EMBL/GenBank/DDBJ databases">
        <title>Fine stratification of microbial communities through a metagenomic profile of the photic zone.</title>
        <authorList>
            <person name="Haro-Moreno J.M."/>
            <person name="Lopez-Perez M."/>
            <person name="De La Torre J."/>
            <person name="Picazo A."/>
            <person name="Camacho A."/>
            <person name="Rodriguez-Valera F."/>
        </authorList>
    </citation>
    <scope>NUCLEOTIDE SEQUENCE [LARGE SCALE GENOMIC DNA]</scope>
    <source>
        <strain evidence="2">MED-G28</strain>
    </source>
</reference>
<dbReference type="InterPro" id="IPR036909">
    <property type="entry name" value="Cyt_c-like_dom_sf"/>
</dbReference>
<dbReference type="Proteomes" id="UP000219329">
    <property type="component" value="Unassembled WGS sequence"/>
</dbReference>
<evidence type="ECO:0000313" key="2">
    <source>
        <dbReference type="EMBL" id="PDH33517.1"/>
    </source>
</evidence>
<dbReference type="Gene3D" id="1.10.760.10">
    <property type="entry name" value="Cytochrome c-like domain"/>
    <property type="match status" value="1"/>
</dbReference>
<dbReference type="EMBL" id="NTJZ01000008">
    <property type="protein sequence ID" value="PDH33517.1"/>
    <property type="molecule type" value="Genomic_DNA"/>
</dbReference>
<organism evidence="2 3">
    <name type="scientific">OM182 bacterium MED-G28</name>
    <dbReference type="NCBI Taxonomy" id="1986256"/>
    <lineage>
        <taxon>Bacteria</taxon>
        <taxon>Pseudomonadati</taxon>
        <taxon>Pseudomonadota</taxon>
        <taxon>Gammaproteobacteria</taxon>
        <taxon>OMG group</taxon>
        <taxon>OM182 clade</taxon>
    </lineage>
</organism>
<feature type="signal peptide" evidence="1">
    <location>
        <begin position="1"/>
        <end position="26"/>
    </location>
</feature>
<name>A0A2A5WB83_9GAMM</name>